<evidence type="ECO:0000313" key="1">
    <source>
        <dbReference type="EMBL" id="TFK72861.1"/>
    </source>
</evidence>
<dbReference type="Proteomes" id="UP000308600">
    <property type="component" value="Unassembled WGS sequence"/>
</dbReference>
<gene>
    <name evidence="1" type="ORF">BDN72DRAFT_284186</name>
</gene>
<evidence type="ECO:0000313" key="2">
    <source>
        <dbReference type="Proteomes" id="UP000308600"/>
    </source>
</evidence>
<protein>
    <submittedName>
        <fullName evidence="1">Uncharacterized protein</fullName>
    </submittedName>
</protein>
<organism evidence="1 2">
    <name type="scientific">Pluteus cervinus</name>
    <dbReference type="NCBI Taxonomy" id="181527"/>
    <lineage>
        <taxon>Eukaryota</taxon>
        <taxon>Fungi</taxon>
        <taxon>Dikarya</taxon>
        <taxon>Basidiomycota</taxon>
        <taxon>Agaricomycotina</taxon>
        <taxon>Agaricomycetes</taxon>
        <taxon>Agaricomycetidae</taxon>
        <taxon>Agaricales</taxon>
        <taxon>Pluteineae</taxon>
        <taxon>Pluteaceae</taxon>
        <taxon>Pluteus</taxon>
    </lineage>
</organism>
<accession>A0ACD3B4Y3</accession>
<dbReference type="EMBL" id="ML208281">
    <property type="protein sequence ID" value="TFK72861.1"/>
    <property type="molecule type" value="Genomic_DNA"/>
</dbReference>
<name>A0ACD3B4Y3_9AGAR</name>
<keyword evidence="2" id="KW-1185">Reference proteome</keyword>
<proteinExistence type="predicted"/>
<sequence>MRDSSRPKNAIRDELGQWLFSEPQIVQSDSVVTWDAAKRGAPPTMRSSAILDTQKSLAIWSEDPHAGAVRRISGRAGTGKTTIAHRMAQYWARQGRLAASFFFSRDGEEPYTASAQFLPGAIAYQLLSTYNMTFPEVDKATIHSRSPSFSWSDLVDGLSSIRFGLPPSIIVIDGLDECHCPDEETKLLKDILTSARQLGPALKFLISCRPESHLESVFDEFAEELGPSYHIQLSQSFQNNEGVDTLLPVSEGALALDLCLEQYVDLLPLPASTLIPISMRDQSSLDPEITNVLFNYPFTHERYTCREWYESDSAHRDGATWRAVKSSYRAADQLLSDTRQDLQCYLAAWPDNPSAGSVRWISGLPGTGKTTFARIMAERWECENYLAASFFFSRSREGMNTTLRFCDTILKQLNRDPRFTPLIRDKLAIPWKPPPSVFWLKIADTLQDILPLSEPVVVIVDGLDECHSRDEQVELLRALLISTRQLGPSFRFLICSRPEHHIAQVFQEFNLPDSDYITLGESTGDNDDIRTFLQRSLEKVSVDRCRYGTISITDGSWPSSEMVEELVRRANGQFSFAASVMAFVDDQGEDPVRMLHWILDRKVLSFEAMDKVYLPILEKVDQEFEGKSPQLCQLMCDLLLHVNSQPSSSHDVAEFWFTNKEAIDDLVKRLHLVLIQRENDLIDFRYDSFRDFISSPSLPSRFSLPGMNPVSKIFFFLRNSAMIPRSSSGPGRVDGSRGLGHTSLTEEARRLHEKYIHNRLTFPDCRCSSNLQGITSLPALRTFKQCVRNGCVISTSVVTSSGYAEWCPNLPLNENGVSG</sequence>
<reference evidence="1 2" key="1">
    <citation type="journal article" date="2019" name="Nat. Ecol. Evol.">
        <title>Megaphylogeny resolves global patterns of mushroom evolution.</title>
        <authorList>
            <person name="Varga T."/>
            <person name="Krizsan K."/>
            <person name="Foldi C."/>
            <person name="Dima B."/>
            <person name="Sanchez-Garcia M."/>
            <person name="Sanchez-Ramirez S."/>
            <person name="Szollosi G.J."/>
            <person name="Szarkandi J.G."/>
            <person name="Papp V."/>
            <person name="Albert L."/>
            <person name="Andreopoulos W."/>
            <person name="Angelini C."/>
            <person name="Antonin V."/>
            <person name="Barry K.W."/>
            <person name="Bougher N.L."/>
            <person name="Buchanan P."/>
            <person name="Buyck B."/>
            <person name="Bense V."/>
            <person name="Catcheside P."/>
            <person name="Chovatia M."/>
            <person name="Cooper J."/>
            <person name="Damon W."/>
            <person name="Desjardin D."/>
            <person name="Finy P."/>
            <person name="Geml J."/>
            <person name="Haridas S."/>
            <person name="Hughes K."/>
            <person name="Justo A."/>
            <person name="Karasinski D."/>
            <person name="Kautmanova I."/>
            <person name="Kiss B."/>
            <person name="Kocsube S."/>
            <person name="Kotiranta H."/>
            <person name="LaButti K.M."/>
            <person name="Lechner B.E."/>
            <person name="Liimatainen K."/>
            <person name="Lipzen A."/>
            <person name="Lukacs Z."/>
            <person name="Mihaltcheva S."/>
            <person name="Morgado L.N."/>
            <person name="Niskanen T."/>
            <person name="Noordeloos M.E."/>
            <person name="Ohm R.A."/>
            <person name="Ortiz-Santana B."/>
            <person name="Ovrebo C."/>
            <person name="Racz N."/>
            <person name="Riley R."/>
            <person name="Savchenko A."/>
            <person name="Shiryaev A."/>
            <person name="Soop K."/>
            <person name="Spirin V."/>
            <person name="Szebenyi C."/>
            <person name="Tomsovsky M."/>
            <person name="Tulloss R.E."/>
            <person name="Uehling J."/>
            <person name="Grigoriev I.V."/>
            <person name="Vagvolgyi C."/>
            <person name="Papp T."/>
            <person name="Martin F.M."/>
            <person name="Miettinen O."/>
            <person name="Hibbett D.S."/>
            <person name="Nagy L.G."/>
        </authorList>
    </citation>
    <scope>NUCLEOTIDE SEQUENCE [LARGE SCALE GENOMIC DNA]</scope>
    <source>
        <strain evidence="1 2">NL-1719</strain>
    </source>
</reference>